<comment type="caution">
    <text evidence="3">The sequence shown here is derived from an EMBL/GenBank/DDBJ whole genome shotgun (WGS) entry which is preliminary data.</text>
</comment>
<feature type="compositionally biased region" description="Low complexity" evidence="1">
    <location>
        <begin position="161"/>
        <end position="172"/>
    </location>
</feature>
<dbReference type="Proteomes" id="UP000504882">
    <property type="component" value="Unassembled WGS sequence"/>
</dbReference>
<keyword evidence="2" id="KW-1133">Transmembrane helix</keyword>
<dbReference type="EMBL" id="SMNA01000011">
    <property type="protein sequence ID" value="TDE89692.1"/>
    <property type="molecule type" value="Genomic_DNA"/>
</dbReference>
<keyword evidence="2" id="KW-0472">Membrane</keyword>
<dbReference type="RefSeq" id="WP_133109432.1">
    <property type="nucleotide sequence ID" value="NZ_SMNA01000011.1"/>
</dbReference>
<sequence length="485" mass="48601">MSEEDTSTAGLGERRRRREAERARAAAEGLERPMTRREMRARDEALASGALQLGPDGPVPTPMSAVSGQSGQSGHSAYTAPSAGTPATADAERAVADPADAVGPATMGASTTADAATDDPTATEAATDDPTATDAATTGGTSAGLESADAVTPDPAPADPAPAAAWTSDPATGDVDAATTGEFGVSRRSLRAKQASADAEPASPEAPSERTGTGRRPVVRPPAAARATRGLDETGGLTPIQRAVRDINAATDTAADPPRDAVVAERSPAPSPGPLPSTDAASTWGSEASDVTAVLPVTDVPAGREPDLVYDGGPLPVTRRSSRSYPAEPASTASTDAAGTEHSADPAEVADGADESDDSFDMAPRWASVISGESDDGAVEAPALAASSPEAPAAASAGSREELLEGDHEDEDYDEFDDDEDEDEGTPGWLRALQIIVLILVGLVLGLLVWQVAIGNVFGGSDGLAALAATAGPDPGVGSAHGPAA</sequence>
<name>A0ABY2DYX2_9MICO</name>
<feature type="compositionally biased region" description="Polar residues" evidence="1">
    <location>
        <begin position="64"/>
        <end position="76"/>
    </location>
</feature>
<evidence type="ECO:0000256" key="1">
    <source>
        <dbReference type="SAM" id="MobiDB-lite"/>
    </source>
</evidence>
<accession>A0ABY2DYX2</accession>
<protein>
    <submittedName>
        <fullName evidence="3">Uncharacterized protein</fullName>
    </submittedName>
</protein>
<evidence type="ECO:0000256" key="2">
    <source>
        <dbReference type="SAM" id="Phobius"/>
    </source>
</evidence>
<feature type="compositionally biased region" description="Basic and acidic residues" evidence="1">
    <location>
        <begin position="18"/>
        <end position="45"/>
    </location>
</feature>
<reference evidence="3 4" key="1">
    <citation type="submission" date="2019-03" db="EMBL/GenBank/DDBJ databases">
        <title>Genomic features of bacteria from cold environments.</title>
        <authorList>
            <person name="Shen L."/>
        </authorList>
    </citation>
    <scope>NUCLEOTIDE SEQUENCE [LARGE SCALE GENOMIC DNA]</scope>
    <source>
        <strain evidence="4">T3246-1</strain>
    </source>
</reference>
<feature type="region of interest" description="Disordered" evidence="1">
    <location>
        <begin position="1"/>
        <end position="425"/>
    </location>
</feature>
<keyword evidence="2" id="KW-0812">Transmembrane</keyword>
<feature type="compositionally biased region" description="Low complexity" evidence="1">
    <location>
        <begin position="379"/>
        <end position="398"/>
    </location>
</feature>
<proteinExistence type="predicted"/>
<feature type="compositionally biased region" description="Low complexity" evidence="1">
    <location>
        <begin position="195"/>
        <end position="228"/>
    </location>
</feature>
<organism evidence="3 4">
    <name type="scientific">Occultella glacieicola</name>
    <dbReference type="NCBI Taxonomy" id="2518684"/>
    <lineage>
        <taxon>Bacteria</taxon>
        <taxon>Bacillati</taxon>
        <taxon>Actinomycetota</taxon>
        <taxon>Actinomycetes</taxon>
        <taxon>Micrococcales</taxon>
        <taxon>Ruaniaceae</taxon>
        <taxon>Occultella</taxon>
    </lineage>
</organism>
<feature type="compositionally biased region" description="Acidic residues" evidence="1">
    <location>
        <begin position="407"/>
        <end position="425"/>
    </location>
</feature>
<feature type="compositionally biased region" description="Acidic residues" evidence="1">
    <location>
        <begin position="351"/>
        <end position="360"/>
    </location>
</feature>
<evidence type="ECO:0000313" key="3">
    <source>
        <dbReference type="EMBL" id="TDE89692.1"/>
    </source>
</evidence>
<feature type="transmembrane region" description="Helical" evidence="2">
    <location>
        <begin position="429"/>
        <end position="450"/>
    </location>
</feature>
<feature type="compositionally biased region" description="Low complexity" evidence="1">
    <location>
        <begin position="96"/>
        <end position="153"/>
    </location>
</feature>
<gene>
    <name evidence="3" type="ORF">EXU48_19940</name>
</gene>
<evidence type="ECO:0000313" key="4">
    <source>
        <dbReference type="Proteomes" id="UP000504882"/>
    </source>
</evidence>
<keyword evidence="4" id="KW-1185">Reference proteome</keyword>